<protein>
    <submittedName>
        <fullName evidence="2">Uncharacterized protein</fullName>
    </submittedName>
</protein>
<comment type="caution">
    <text evidence="2">The sequence shown here is derived from an EMBL/GenBank/DDBJ whole genome shotgun (WGS) entry which is preliminary data.</text>
</comment>
<keyword evidence="3" id="KW-1185">Reference proteome</keyword>
<evidence type="ECO:0000313" key="2">
    <source>
        <dbReference type="EMBL" id="EPX85957.1"/>
    </source>
</evidence>
<dbReference type="EMBL" id="AOLV01000012">
    <property type="protein sequence ID" value="EPX85957.1"/>
    <property type="molecule type" value="Genomic_DNA"/>
</dbReference>
<organism evidence="2 3">
    <name type="scientific">Rubellimicrobium thermophilum DSM 16684</name>
    <dbReference type="NCBI Taxonomy" id="1123069"/>
    <lineage>
        <taxon>Bacteria</taxon>
        <taxon>Pseudomonadati</taxon>
        <taxon>Pseudomonadota</taxon>
        <taxon>Alphaproteobacteria</taxon>
        <taxon>Rhodobacterales</taxon>
        <taxon>Roseobacteraceae</taxon>
        <taxon>Rubellimicrobium</taxon>
    </lineage>
</organism>
<gene>
    <name evidence="2" type="ORF">ruthe_01679</name>
</gene>
<name>S9R233_9RHOB</name>
<feature type="compositionally biased region" description="Basic residues" evidence="1">
    <location>
        <begin position="196"/>
        <end position="207"/>
    </location>
</feature>
<reference evidence="2 3" key="1">
    <citation type="journal article" date="2013" name="Stand. Genomic Sci.">
        <title>Genome sequence of the reddish-pigmented Rubellimicrobium thermophilum type strain (DSM 16684(T)), a member of the Roseobacter clade.</title>
        <authorList>
            <person name="Fiebig A."/>
            <person name="Riedel T."/>
            <person name="Gronow S."/>
            <person name="Petersen J."/>
            <person name="Klenk H.P."/>
            <person name="Goker M."/>
        </authorList>
    </citation>
    <scope>NUCLEOTIDE SEQUENCE [LARGE SCALE GENOMIC DNA]</scope>
    <source>
        <strain evidence="2 3">DSM 16684</strain>
    </source>
</reference>
<evidence type="ECO:0000313" key="3">
    <source>
        <dbReference type="Proteomes" id="UP000015346"/>
    </source>
</evidence>
<evidence type="ECO:0000256" key="1">
    <source>
        <dbReference type="SAM" id="MobiDB-lite"/>
    </source>
</evidence>
<dbReference type="Proteomes" id="UP000015346">
    <property type="component" value="Unassembled WGS sequence"/>
</dbReference>
<sequence length="224" mass="23879">MRRWSVPRWPDAAAAMSDITTSACPPEPGLDLFLRALGQEVEDMDLGARHRFDRLQIEAQHPPDRLAGPLAQGIHPRHGNLCPPSWRAAQIDHPRTGLQKAEAVVDLDQLVGRARAIAFGLCAPDIGVVELPFEPAGRGQLAPLGGLHAHRQIAPSACGGPAGRCSGHGAAPCAARPSPVTASYGASRRGREPGRPARRRALPRRPPRGVARIRGGARVAQRLC</sequence>
<proteinExistence type="predicted"/>
<dbReference type="AlphaFoldDB" id="S9R233"/>
<accession>S9R233</accession>
<feature type="region of interest" description="Disordered" evidence="1">
    <location>
        <begin position="168"/>
        <end position="209"/>
    </location>
</feature>
<dbReference type="HOGENOM" id="CLU_1234263_0_0_5"/>
<dbReference type="STRING" id="1123069.ruthe_01679"/>